<reference evidence="1" key="1">
    <citation type="journal article" date="2015" name="Front. Microbiol.">
        <title>Combining genomic sequencing methods to explore viral diversity and reveal potential virus-host interactions.</title>
        <authorList>
            <person name="Chow C.E."/>
            <person name="Winget D.M."/>
            <person name="White R.A.III."/>
            <person name="Hallam S.J."/>
            <person name="Suttle C.A."/>
        </authorList>
    </citation>
    <scope>NUCLEOTIDE SEQUENCE</scope>
    <source>
        <strain evidence="1">Oxic1_1</strain>
    </source>
</reference>
<accession>A0A0F7L818</accession>
<name>A0A0F7L818_9VIRU</name>
<evidence type="ECO:0000313" key="1">
    <source>
        <dbReference type="EMBL" id="AKH47693.1"/>
    </source>
</evidence>
<reference evidence="1" key="2">
    <citation type="submission" date="2015-03" db="EMBL/GenBank/DDBJ databases">
        <authorList>
            <person name="Chow C.-E.T."/>
            <person name="Winget D.M."/>
            <person name="White R.A.III."/>
            <person name="Hallam S.J."/>
            <person name="Suttle C.A."/>
        </authorList>
    </citation>
    <scope>NUCLEOTIDE SEQUENCE</scope>
    <source>
        <strain evidence="1">Oxic1_1</strain>
    </source>
</reference>
<dbReference type="EMBL" id="KR029596">
    <property type="protein sequence ID" value="AKH47693.1"/>
    <property type="molecule type" value="Genomic_DNA"/>
</dbReference>
<organism evidence="1">
    <name type="scientific">uncultured marine virus</name>
    <dbReference type="NCBI Taxonomy" id="186617"/>
    <lineage>
        <taxon>Viruses</taxon>
        <taxon>environmental samples</taxon>
    </lineage>
</organism>
<sequence>MLVTSNSLRTTLSSFRNSEDPNSVKVFGPTLISFRAKLVITSGSVRPRRNCVQVGIKTLRK</sequence>
<protein>
    <submittedName>
        <fullName evidence="1">Uncharacterized protein</fullName>
    </submittedName>
</protein>
<proteinExistence type="predicted"/>